<dbReference type="Pfam" id="PF00067">
    <property type="entry name" value="p450"/>
    <property type="match status" value="1"/>
</dbReference>
<dbReference type="GO" id="GO:0005506">
    <property type="term" value="F:iron ion binding"/>
    <property type="evidence" value="ECO:0007669"/>
    <property type="project" value="InterPro"/>
</dbReference>
<dbReference type="SUPFAM" id="SSF48264">
    <property type="entry name" value="Cytochrome P450"/>
    <property type="match status" value="1"/>
</dbReference>
<keyword evidence="6 11" id="KW-1133">Transmembrane helix</keyword>
<dbReference type="GO" id="GO:0016705">
    <property type="term" value="F:oxidoreductase activity, acting on paired donors, with incorporation or reduction of molecular oxygen"/>
    <property type="evidence" value="ECO:0007669"/>
    <property type="project" value="InterPro"/>
</dbReference>
<evidence type="ECO:0000313" key="13">
    <source>
        <dbReference type="Proteomes" id="UP001177003"/>
    </source>
</evidence>
<reference evidence="12" key="1">
    <citation type="submission" date="2023-04" db="EMBL/GenBank/DDBJ databases">
        <authorList>
            <person name="Vijverberg K."/>
            <person name="Xiong W."/>
            <person name="Schranz E."/>
        </authorList>
    </citation>
    <scope>NUCLEOTIDE SEQUENCE</scope>
</reference>
<dbReference type="Gene3D" id="1.10.630.10">
    <property type="entry name" value="Cytochrome P450"/>
    <property type="match status" value="2"/>
</dbReference>
<evidence type="ECO:0000256" key="2">
    <source>
        <dbReference type="ARBA" id="ARBA00010617"/>
    </source>
</evidence>
<evidence type="ECO:0000256" key="9">
    <source>
        <dbReference type="ARBA" id="ARBA00023033"/>
    </source>
</evidence>
<keyword evidence="9" id="KW-0503">Monooxygenase</keyword>
<dbReference type="AlphaFoldDB" id="A0AA35Z2M6"/>
<accession>A0AA35Z2M6</accession>
<organism evidence="12 13">
    <name type="scientific">Lactuca saligna</name>
    <name type="common">Willowleaf lettuce</name>
    <dbReference type="NCBI Taxonomy" id="75948"/>
    <lineage>
        <taxon>Eukaryota</taxon>
        <taxon>Viridiplantae</taxon>
        <taxon>Streptophyta</taxon>
        <taxon>Embryophyta</taxon>
        <taxon>Tracheophyta</taxon>
        <taxon>Spermatophyta</taxon>
        <taxon>Magnoliopsida</taxon>
        <taxon>eudicotyledons</taxon>
        <taxon>Gunneridae</taxon>
        <taxon>Pentapetalae</taxon>
        <taxon>asterids</taxon>
        <taxon>campanulids</taxon>
        <taxon>Asterales</taxon>
        <taxon>Asteraceae</taxon>
        <taxon>Cichorioideae</taxon>
        <taxon>Cichorieae</taxon>
        <taxon>Lactucinae</taxon>
        <taxon>Lactuca</taxon>
    </lineage>
</organism>
<evidence type="ECO:0000256" key="7">
    <source>
        <dbReference type="ARBA" id="ARBA00023002"/>
    </source>
</evidence>
<evidence type="ECO:0000256" key="6">
    <source>
        <dbReference type="ARBA" id="ARBA00022989"/>
    </source>
</evidence>
<keyword evidence="13" id="KW-1185">Reference proteome</keyword>
<dbReference type="InterPro" id="IPR036396">
    <property type="entry name" value="Cyt_P450_sf"/>
</dbReference>
<sequence>MSTMEIYLITSIALATVIFFLFKFIATRKTPKRNLPPEPWGLPIIGHMHHLNGTLSHRGITNLARKYSTFLHLRFGEVSTIVVSPPKLATDIIFSPYGEYWRQLRRLCTMELLSAKKVKSFPSLREEESWYLVQDIRSSGMCLELVRTLLNGKEKIQEEDIQDLSYLNQVIKETLRDPEYWNDPESFIPERFENNPTNILGEDYEYLPFGAGRRM</sequence>
<keyword evidence="4 11" id="KW-0812">Transmembrane</keyword>
<comment type="subcellular location">
    <subcellularLocation>
        <location evidence="1">Membrane</location>
    </subcellularLocation>
</comment>
<name>A0AA35Z2M6_LACSI</name>
<keyword evidence="5" id="KW-0479">Metal-binding</keyword>
<evidence type="ECO:0000256" key="1">
    <source>
        <dbReference type="ARBA" id="ARBA00004370"/>
    </source>
</evidence>
<dbReference type="GO" id="GO:0020037">
    <property type="term" value="F:heme binding"/>
    <property type="evidence" value="ECO:0007669"/>
    <property type="project" value="InterPro"/>
</dbReference>
<evidence type="ECO:0000256" key="3">
    <source>
        <dbReference type="ARBA" id="ARBA00022617"/>
    </source>
</evidence>
<dbReference type="PANTHER" id="PTHR47955">
    <property type="entry name" value="CYTOCHROME P450 FAMILY 71 PROTEIN"/>
    <property type="match status" value="1"/>
</dbReference>
<dbReference type="GO" id="GO:0004497">
    <property type="term" value="F:monooxygenase activity"/>
    <property type="evidence" value="ECO:0007669"/>
    <property type="project" value="UniProtKB-KW"/>
</dbReference>
<evidence type="ECO:0000256" key="4">
    <source>
        <dbReference type="ARBA" id="ARBA00022692"/>
    </source>
</evidence>
<keyword evidence="8" id="KW-0408">Iron</keyword>
<comment type="similarity">
    <text evidence="2">Belongs to the cytochrome P450 family.</text>
</comment>
<dbReference type="InterPro" id="IPR001128">
    <property type="entry name" value="Cyt_P450"/>
</dbReference>
<evidence type="ECO:0000256" key="11">
    <source>
        <dbReference type="SAM" id="Phobius"/>
    </source>
</evidence>
<evidence type="ECO:0000256" key="8">
    <source>
        <dbReference type="ARBA" id="ARBA00023004"/>
    </source>
</evidence>
<proteinExistence type="inferred from homology"/>
<evidence type="ECO:0008006" key="14">
    <source>
        <dbReference type="Google" id="ProtNLM"/>
    </source>
</evidence>
<keyword evidence="10 11" id="KW-0472">Membrane</keyword>
<dbReference type="GO" id="GO:0016020">
    <property type="term" value="C:membrane"/>
    <property type="evidence" value="ECO:0007669"/>
    <property type="project" value="UniProtKB-SubCell"/>
</dbReference>
<dbReference type="EMBL" id="OX465081">
    <property type="protein sequence ID" value="CAI9284656.1"/>
    <property type="molecule type" value="Genomic_DNA"/>
</dbReference>
<evidence type="ECO:0000256" key="10">
    <source>
        <dbReference type="ARBA" id="ARBA00023136"/>
    </source>
</evidence>
<evidence type="ECO:0000256" key="5">
    <source>
        <dbReference type="ARBA" id="ARBA00022723"/>
    </source>
</evidence>
<keyword evidence="7" id="KW-0560">Oxidoreductase</keyword>
<keyword evidence="3" id="KW-0349">Heme</keyword>
<dbReference type="Proteomes" id="UP001177003">
    <property type="component" value="Chromosome 5"/>
</dbReference>
<feature type="transmembrane region" description="Helical" evidence="11">
    <location>
        <begin position="6"/>
        <end position="26"/>
    </location>
</feature>
<dbReference type="PANTHER" id="PTHR47955:SF9">
    <property type="entry name" value="PREMNASPIRODIENE OXYGENASE-LIKE"/>
    <property type="match status" value="1"/>
</dbReference>
<gene>
    <name evidence="12" type="ORF">LSALG_LOCUS24172</name>
</gene>
<evidence type="ECO:0000313" key="12">
    <source>
        <dbReference type="EMBL" id="CAI9284656.1"/>
    </source>
</evidence>
<protein>
    <recommendedName>
        <fullName evidence="14">Cytochrome P450</fullName>
    </recommendedName>
</protein>
<dbReference type="GO" id="GO:0051762">
    <property type="term" value="P:sesquiterpene biosynthetic process"/>
    <property type="evidence" value="ECO:0007669"/>
    <property type="project" value="UniProtKB-ARBA"/>
</dbReference>